<evidence type="ECO:0000256" key="1">
    <source>
        <dbReference type="SAM" id="MobiDB-lite"/>
    </source>
</evidence>
<protein>
    <recommendedName>
        <fullName evidence="2">DUF4211 domain-containing protein</fullName>
    </recommendedName>
</protein>
<feature type="compositionally biased region" description="Basic and acidic residues" evidence="1">
    <location>
        <begin position="197"/>
        <end position="208"/>
    </location>
</feature>
<feature type="compositionally biased region" description="Low complexity" evidence="1">
    <location>
        <begin position="13"/>
        <end position="24"/>
    </location>
</feature>
<dbReference type="Proteomes" id="UP000653565">
    <property type="component" value="Unassembled WGS sequence"/>
</dbReference>
<reference evidence="3" key="2">
    <citation type="submission" date="2020-04" db="EMBL/GenBank/DDBJ databases">
        <authorList>
            <person name="Santos R.A.C."/>
            <person name="Steenwyk J.L."/>
            <person name="Rivero-Menendez O."/>
            <person name="Mead M.E."/>
            <person name="Silva L.P."/>
            <person name="Bastos R.W."/>
            <person name="Alastruey-Izquierdo A."/>
            <person name="Goldman G.H."/>
            <person name="Rokas A."/>
        </authorList>
    </citation>
    <scope>NUCLEOTIDE SEQUENCE</scope>
    <source>
        <strain evidence="3">CNM-CM6805</strain>
    </source>
</reference>
<feature type="region of interest" description="Disordered" evidence="1">
    <location>
        <begin position="452"/>
        <end position="477"/>
    </location>
</feature>
<dbReference type="EMBL" id="JAAAPX010000017">
    <property type="protein sequence ID" value="KAF4242480.1"/>
    <property type="molecule type" value="Genomic_DNA"/>
</dbReference>
<organism evidence="3 4">
    <name type="scientific">Aspergillus fumigatiaffinis</name>
    <dbReference type="NCBI Taxonomy" id="340414"/>
    <lineage>
        <taxon>Eukaryota</taxon>
        <taxon>Fungi</taxon>
        <taxon>Dikarya</taxon>
        <taxon>Ascomycota</taxon>
        <taxon>Pezizomycotina</taxon>
        <taxon>Eurotiomycetes</taxon>
        <taxon>Eurotiomycetidae</taxon>
        <taxon>Eurotiales</taxon>
        <taxon>Aspergillaceae</taxon>
        <taxon>Aspergillus</taxon>
        <taxon>Aspergillus subgen. Fumigati</taxon>
    </lineage>
</organism>
<dbReference type="GO" id="GO:0005634">
    <property type="term" value="C:nucleus"/>
    <property type="evidence" value="ECO:0007669"/>
    <property type="project" value="TreeGrafter"/>
</dbReference>
<sequence length="575" mass="66052">MPRTYGKGKQTRLSFAPLSSSPPATDRSTRSQNDRLATLRYDHPSLPSLRRNPLQGGKTLTRREESSTPPKKVLSEVYEDESPTRSTAKDAITVDGSSDSTLEIQRSARNYMRLRSGKRKRSPSLPKSSKTPANECQILVSDESDEDMVIQPRRRLRRGAADARPIVVEEDSGDSDEPIRSSPIKRRKRNINSDPPETPRRNSDQERLDLEEDLEVLQDSVVKNTRTRGRLANSARAQRQRHLEALRRRRAGGKEEDEAVLEPDSDAEHSDEADPDDEPESEAGSQVHQRQFRRQEQSDVESSVAEDEDLDQYEDDFVLEDDNAELGVPSSLEDLPFEFSRHAYKQLKEYFQDAVEWMVNNKINPAFPRSDPLYEVAFMKLEDEVKGRTGSQLVSSVWNVKFRRALLARPHVEITLYPITDNHPCDACNRSKHPASFDMKLYGKAYSLETLEPLSDDDSEEDDEEEGPERDRDGYSLPEEDTRFYLGRHCKNKASLAHTLTHWRFHVNEWVVDYLERMGYLEDDKVLERSHWSHKQMARYASEVMGSMVDSGEVKKLWRDFHITLKSARETTSLS</sequence>
<dbReference type="PANTHER" id="PTHR14689:SF0">
    <property type="entry name" value="COILED-COIL DOMAIN-CONTAINING PROTEIN 82"/>
    <property type="match status" value="1"/>
</dbReference>
<dbReference type="Pfam" id="PF13926">
    <property type="entry name" value="DUF4211"/>
    <property type="match status" value="1"/>
</dbReference>
<keyword evidence="4" id="KW-1185">Reference proteome</keyword>
<feature type="domain" description="DUF4211" evidence="2">
    <location>
        <begin position="316"/>
        <end position="451"/>
    </location>
</feature>
<name>A0A8H4M9W2_9EURO</name>
<feature type="compositionally biased region" description="Polar residues" evidence="1">
    <location>
        <begin position="95"/>
        <end position="108"/>
    </location>
</feature>
<gene>
    <name evidence="3" type="ORF">CNMCM6805_002993</name>
</gene>
<feature type="compositionally biased region" description="Acidic residues" evidence="1">
    <location>
        <begin position="454"/>
        <end position="468"/>
    </location>
</feature>
<accession>A0A8H4M9W2</accession>
<dbReference type="OrthoDB" id="21499at2759"/>
<dbReference type="PANTHER" id="PTHR14689">
    <property type="entry name" value="PHORBOL-ESTER_DAG-TYPE DOMAIN-CONTAINING PROTEIN"/>
    <property type="match status" value="1"/>
</dbReference>
<feature type="region of interest" description="Disordered" evidence="1">
    <location>
        <begin position="1"/>
        <end position="311"/>
    </location>
</feature>
<evidence type="ECO:0000313" key="3">
    <source>
        <dbReference type="EMBL" id="KAF4242480.1"/>
    </source>
</evidence>
<comment type="caution">
    <text evidence="3">The sequence shown here is derived from an EMBL/GenBank/DDBJ whole genome shotgun (WGS) entry which is preliminary data.</text>
</comment>
<feature type="compositionally biased region" description="Acidic residues" evidence="1">
    <location>
        <begin position="255"/>
        <end position="265"/>
    </location>
</feature>
<evidence type="ECO:0000259" key="2">
    <source>
        <dbReference type="Pfam" id="PF13926"/>
    </source>
</evidence>
<dbReference type="AlphaFoldDB" id="A0A8H4M9W2"/>
<dbReference type="InterPro" id="IPR025451">
    <property type="entry name" value="DUF4211"/>
</dbReference>
<proteinExistence type="predicted"/>
<evidence type="ECO:0000313" key="4">
    <source>
        <dbReference type="Proteomes" id="UP000653565"/>
    </source>
</evidence>
<reference evidence="3" key="1">
    <citation type="journal article" date="2020" name="bioRxiv">
        <title>Genomic and phenotypic heterogeneity of clinical isolates of the human pathogens Aspergillus fumigatus, Aspergillus lentulus and Aspergillus fumigatiaffinis.</title>
        <authorList>
            <person name="dos Santos R.A.C."/>
            <person name="Steenwyk J.L."/>
            <person name="Rivero-Menendez O."/>
            <person name="Mead M.E."/>
            <person name="Silva L.P."/>
            <person name="Bastos R.W."/>
            <person name="Alastruey-Izquierdo A."/>
            <person name="Goldman G.H."/>
            <person name="Rokas A."/>
        </authorList>
    </citation>
    <scope>NUCLEOTIDE SEQUENCE</scope>
    <source>
        <strain evidence="3">CNM-CM6805</strain>
    </source>
</reference>